<keyword evidence="1" id="KW-0472">Membrane</keyword>
<keyword evidence="3" id="KW-1185">Reference proteome</keyword>
<keyword evidence="1" id="KW-1133">Transmembrane helix</keyword>
<dbReference type="AlphaFoldDB" id="J7S6X8"/>
<dbReference type="EMBL" id="HE978318">
    <property type="protein sequence ID" value="CCK70654.1"/>
    <property type="molecule type" value="Genomic_DNA"/>
</dbReference>
<dbReference type="eggNOG" id="ENOG502QW7F">
    <property type="taxonomic scope" value="Eukaryota"/>
</dbReference>
<reference evidence="3" key="2">
    <citation type="submission" date="2012-08" db="EMBL/GenBank/DDBJ databases">
        <title>Genome sequence of Kazachstania naganishii.</title>
        <authorList>
            <person name="Gordon J.L."/>
            <person name="Armisen D."/>
            <person name="Proux-Wera E."/>
            <person name="OhEigeartaigh S.S."/>
            <person name="Byrne K.P."/>
            <person name="Wolfe K.H."/>
        </authorList>
    </citation>
    <scope>NUCLEOTIDE SEQUENCE [LARGE SCALE GENOMIC DNA]</scope>
    <source>
        <strain evidence="3">ATCC MYA-139 / BCRC 22969 / CBS 8797 / CCRC 22969 / KCTC 17520 / NBRC 10181 / NCYC 3082</strain>
    </source>
</reference>
<sequence length="382" mass="43222">MVPFKNTICWLIIICGFLTQLLLYIPSFTCTNDKALPICMPQFSFEVVKDSRLSSGLTLGFREFLGALSYFAYNMGWSSSHSKENDKIYEWEELIDTFDPGNRYYANYGGFCKYNGSRKVACFSNNGYGPNVFAILAQDFGIQLGNLSLSNSNSSLTFGSQFTYSFMSIVKHLKRYISTHWFDDSVISSLVPMYKKIQEDLLHFNNVIIIIAWFLKFNKIVFIVFLLEFVASIACTLWFLCSFGVIKICRYKGAYANPGSVYIIIIFMAFTTASFILSICLQGTLGILNQDPNNFQNDKFTLIQAKVGSGFIITCVRYAMQVSVVIITAALLCLNIPKRKKKKRQASDEISEYEEANGKMFDTTLPPVEFTVDEEGNDTFGV</sequence>
<dbReference type="Proteomes" id="UP000006310">
    <property type="component" value="Chromosome 5"/>
</dbReference>
<accession>J7S6X8</accession>
<keyword evidence="1" id="KW-0812">Transmembrane</keyword>
<reference evidence="2 3" key="1">
    <citation type="journal article" date="2011" name="Proc. Natl. Acad. Sci. U.S.A.">
        <title>Evolutionary erosion of yeast sex chromosomes by mating-type switching accidents.</title>
        <authorList>
            <person name="Gordon J.L."/>
            <person name="Armisen D."/>
            <person name="Proux-Wera E."/>
            <person name="Oheigeartaigh S.S."/>
            <person name="Byrne K.P."/>
            <person name="Wolfe K.H."/>
        </authorList>
    </citation>
    <scope>NUCLEOTIDE SEQUENCE [LARGE SCALE GENOMIC DNA]</scope>
    <source>
        <strain evidence="3">ATCC MYA-139 / BCRC 22969 / CBS 8797 / CCRC 22969 / KCTC 17520 / NBRC 10181 / NCYC 3082</strain>
    </source>
</reference>
<evidence type="ECO:0000313" key="2">
    <source>
        <dbReference type="EMBL" id="CCK70654.1"/>
    </source>
</evidence>
<dbReference type="OMA" id="TIDMGWS"/>
<evidence type="ECO:0000313" key="3">
    <source>
        <dbReference type="Proteomes" id="UP000006310"/>
    </source>
</evidence>
<dbReference type="KEGG" id="kng:KNAG_0E04010"/>
<feature type="transmembrane region" description="Helical" evidence="1">
    <location>
        <begin position="7"/>
        <end position="25"/>
    </location>
</feature>
<evidence type="ECO:0000256" key="1">
    <source>
        <dbReference type="SAM" id="Phobius"/>
    </source>
</evidence>
<dbReference type="RefSeq" id="XP_022464900.1">
    <property type="nucleotide sequence ID" value="XM_022608400.1"/>
</dbReference>
<feature type="transmembrane region" description="Helical" evidence="1">
    <location>
        <begin position="308"/>
        <end position="334"/>
    </location>
</feature>
<dbReference type="HOGENOM" id="CLU_776604_0_0_1"/>
<feature type="transmembrane region" description="Helical" evidence="1">
    <location>
        <begin position="223"/>
        <end position="249"/>
    </location>
</feature>
<organism evidence="2 3">
    <name type="scientific">Huiozyma naganishii (strain ATCC MYA-139 / BCRC 22969 / CBS 8797 / KCTC 17520 / NBRC 10181 / NCYC 3082 / Yp74L-3)</name>
    <name type="common">Yeast</name>
    <name type="synonym">Kazachstania naganishii</name>
    <dbReference type="NCBI Taxonomy" id="1071383"/>
    <lineage>
        <taxon>Eukaryota</taxon>
        <taxon>Fungi</taxon>
        <taxon>Dikarya</taxon>
        <taxon>Ascomycota</taxon>
        <taxon>Saccharomycotina</taxon>
        <taxon>Saccharomycetes</taxon>
        <taxon>Saccharomycetales</taxon>
        <taxon>Saccharomycetaceae</taxon>
        <taxon>Huiozyma</taxon>
    </lineage>
</organism>
<dbReference type="GeneID" id="34526354"/>
<protein>
    <submittedName>
        <fullName evidence="2">Uncharacterized protein</fullName>
    </submittedName>
</protein>
<dbReference type="OrthoDB" id="4073891at2759"/>
<gene>
    <name evidence="2" type="primary">KNAG0E04010</name>
    <name evidence="2" type="ordered locus">KNAG_0E04010</name>
</gene>
<feature type="transmembrane region" description="Helical" evidence="1">
    <location>
        <begin position="261"/>
        <end position="288"/>
    </location>
</feature>
<proteinExistence type="predicted"/>
<name>J7S6X8_HUIN7</name>